<sequence>MSNQKVQVKNSALVEDASSSRGCFHSLHNMSIQSDLLKFSMNHGYGYVFPDCPKKVLKEYVDKRVKYGSLAVYKNDFKLQDLEEKCNGVVIEVPYIDEGLTKAKVLDMLQRGVLLHWKAYICTACLESGGQ</sequence>
<reference evidence="1" key="2">
    <citation type="submission" date="2021-03" db="UniProtKB">
        <authorList>
            <consortium name="EnsemblPlants"/>
        </authorList>
    </citation>
    <scope>IDENTIFICATION</scope>
</reference>
<dbReference type="EnsemblPlants" id="AUR62031994-RA">
    <property type="protein sequence ID" value="AUR62031994-RA:cds"/>
    <property type="gene ID" value="AUR62031994"/>
</dbReference>
<reference evidence="1" key="1">
    <citation type="journal article" date="2017" name="Nature">
        <title>The genome of Chenopodium quinoa.</title>
        <authorList>
            <person name="Jarvis D.E."/>
            <person name="Ho Y.S."/>
            <person name="Lightfoot D.J."/>
            <person name="Schmoeckel S.M."/>
            <person name="Li B."/>
            <person name="Borm T.J.A."/>
            <person name="Ohyanagi H."/>
            <person name="Mineta K."/>
            <person name="Michell C.T."/>
            <person name="Saber N."/>
            <person name="Kharbatia N.M."/>
            <person name="Rupper R.R."/>
            <person name="Sharp A.R."/>
            <person name="Dally N."/>
            <person name="Boughton B.A."/>
            <person name="Woo Y.H."/>
            <person name="Gao G."/>
            <person name="Schijlen E.G.W.M."/>
            <person name="Guo X."/>
            <person name="Momin A.A."/>
            <person name="Negrao S."/>
            <person name="Al-Babili S."/>
            <person name="Gehring C."/>
            <person name="Roessner U."/>
            <person name="Jung C."/>
            <person name="Murphy K."/>
            <person name="Arold S.T."/>
            <person name="Gojobori T."/>
            <person name="van der Linden C.G."/>
            <person name="van Loo E.N."/>
            <person name="Jellen E.N."/>
            <person name="Maughan P.J."/>
            <person name="Tester M."/>
        </authorList>
    </citation>
    <scope>NUCLEOTIDE SEQUENCE [LARGE SCALE GENOMIC DNA]</scope>
    <source>
        <strain evidence="1">cv. PI 614886</strain>
    </source>
</reference>
<name>A0A803MM32_CHEQI</name>
<evidence type="ECO:0000313" key="2">
    <source>
        <dbReference type="Proteomes" id="UP000596660"/>
    </source>
</evidence>
<accession>A0A803MM32</accession>
<dbReference type="AlphaFoldDB" id="A0A803MM32"/>
<evidence type="ECO:0000313" key="1">
    <source>
        <dbReference type="EnsemblPlants" id="AUR62031994-RA:cds"/>
    </source>
</evidence>
<dbReference type="Proteomes" id="UP000596660">
    <property type="component" value="Unplaced"/>
</dbReference>
<protein>
    <submittedName>
        <fullName evidence="1">Uncharacterized protein</fullName>
    </submittedName>
</protein>
<keyword evidence="2" id="KW-1185">Reference proteome</keyword>
<proteinExistence type="predicted"/>
<organism evidence="1 2">
    <name type="scientific">Chenopodium quinoa</name>
    <name type="common">Quinoa</name>
    <dbReference type="NCBI Taxonomy" id="63459"/>
    <lineage>
        <taxon>Eukaryota</taxon>
        <taxon>Viridiplantae</taxon>
        <taxon>Streptophyta</taxon>
        <taxon>Embryophyta</taxon>
        <taxon>Tracheophyta</taxon>
        <taxon>Spermatophyta</taxon>
        <taxon>Magnoliopsida</taxon>
        <taxon>eudicotyledons</taxon>
        <taxon>Gunneridae</taxon>
        <taxon>Pentapetalae</taxon>
        <taxon>Caryophyllales</taxon>
        <taxon>Chenopodiaceae</taxon>
        <taxon>Chenopodioideae</taxon>
        <taxon>Atripliceae</taxon>
        <taxon>Chenopodium</taxon>
    </lineage>
</organism>
<dbReference type="Gramene" id="AUR62031994-RA">
    <property type="protein sequence ID" value="AUR62031994-RA:cds"/>
    <property type="gene ID" value="AUR62031994"/>
</dbReference>